<sequence length="108" mass="12432">MNSKKGVLFKKLTLEAYIDADHIGFVMDKRSTSGYCTYMDENLVTWRSKKQNVVARSSVEVGFRPMTLGICELLWLKIILKDLKISWKTSMKLYCDNKSAINIVHNPI</sequence>
<dbReference type="AlphaFoldDB" id="A0A2P2QLF0"/>
<protein>
    <recommendedName>
        <fullName evidence="2">Retrovirus-related Pol polyprotein from transposon TNT 1-94</fullName>
    </recommendedName>
</protein>
<dbReference type="EMBL" id="GGEC01087320">
    <property type="protein sequence ID" value="MBX67804.1"/>
    <property type="molecule type" value="Transcribed_RNA"/>
</dbReference>
<accession>A0A2P2QLF0</accession>
<dbReference type="PANTHER" id="PTHR11439">
    <property type="entry name" value="GAG-POL-RELATED RETROTRANSPOSON"/>
    <property type="match status" value="1"/>
</dbReference>
<name>A0A2P2QLF0_RHIMU</name>
<dbReference type="CDD" id="cd09272">
    <property type="entry name" value="RNase_HI_RT_Ty1"/>
    <property type="match status" value="1"/>
</dbReference>
<dbReference type="PANTHER" id="PTHR11439:SF470">
    <property type="entry name" value="CYSTEINE-RICH RLK (RECEPTOR-LIKE PROTEIN KINASE) 8"/>
    <property type="match status" value="1"/>
</dbReference>
<reference evidence="1" key="1">
    <citation type="submission" date="2018-02" db="EMBL/GenBank/DDBJ databases">
        <title>Rhizophora mucronata_Transcriptome.</title>
        <authorList>
            <person name="Meera S.P."/>
            <person name="Sreeshan A."/>
            <person name="Augustine A."/>
        </authorList>
    </citation>
    <scope>NUCLEOTIDE SEQUENCE</scope>
    <source>
        <tissue evidence="1">Leaf</tissue>
    </source>
</reference>
<evidence type="ECO:0008006" key="2">
    <source>
        <dbReference type="Google" id="ProtNLM"/>
    </source>
</evidence>
<proteinExistence type="predicted"/>
<organism evidence="1">
    <name type="scientific">Rhizophora mucronata</name>
    <name type="common">Asiatic mangrove</name>
    <dbReference type="NCBI Taxonomy" id="61149"/>
    <lineage>
        <taxon>Eukaryota</taxon>
        <taxon>Viridiplantae</taxon>
        <taxon>Streptophyta</taxon>
        <taxon>Embryophyta</taxon>
        <taxon>Tracheophyta</taxon>
        <taxon>Spermatophyta</taxon>
        <taxon>Magnoliopsida</taxon>
        <taxon>eudicotyledons</taxon>
        <taxon>Gunneridae</taxon>
        <taxon>Pentapetalae</taxon>
        <taxon>rosids</taxon>
        <taxon>fabids</taxon>
        <taxon>Malpighiales</taxon>
        <taxon>Rhizophoraceae</taxon>
        <taxon>Rhizophora</taxon>
    </lineage>
</organism>
<evidence type="ECO:0000313" key="1">
    <source>
        <dbReference type="EMBL" id="MBX67804.1"/>
    </source>
</evidence>